<dbReference type="SUPFAM" id="SSF53098">
    <property type="entry name" value="Ribonuclease H-like"/>
    <property type="match status" value="1"/>
</dbReference>
<feature type="domain" description="Integrase catalytic" evidence="2">
    <location>
        <begin position="109"/>
        <end position="288"/>
    </location>
</feature>
<dbReference type="InterPro" id="IPR025948">
    <property type="entry name" value="HTH-like_dom"/>
</dbReference>
<accession>A0A1X1R012</accession>
<evidence type="ECO:0000313" key="4">
    <source>
        <dbReference type="Proteomes" id="UP000193484"/>
    </source>
</evidence>
<dbReference type="PANTHER" id="PTHR46889:SF4">
    <property type="entry name" value="TRANSPOSASE INSO FOR INSERTION SEQUENCE ELEMENT IS911B-RELATED"/>
    <property type="match status" value="1"/>
</dbReference>
<dbReference type="PROSITE" id="PS50994">
    <property type="entry name" value="INTEGRASE"/>
    <property type="match status" value="1"/>
</dbReference>
<dbReference type="InterPro" id="IPR036397">
    <property type="entry name" value="RNaseH_sf"/>
</dbReference>
<proteinExistence type="predicted"/>
<dbReference type="InterPro" id="IPR048020">
    <property type="entry name" value="Transpos_IS3"/>
</dbReference>
<name>A0A1X1R012_MYCFA</name>
<dbReference type="EMBL" id="LQOJ01000071">
    <property type="protein sequence ID" value="ORU96998.1"/>
    <property type="molecule type" value="Genomic_DNA"/>
</dbReference>
<dbReference type="Pfam" id="PF13276">
    <property type="entry name" value="HTH_21"/>
    <property type="match status" value="1"/>
</dbReference>
<reference evidence="3 4" key="1">
    <citation type="submission" date="2016-01" db="EMBL/GenBank/DDBJ databases">
        <title>The new phylogeny of the genus Mycobacterium.</title>
        <authorList>
            <person name="Tarcisio F."/>
            <person name="Conor M."/>
            <person name="Antonella G."/>
            <person name="Elisabetta G."/>
            <person name="Giulia F.S."/>
            <person name="Sara T."/>
            <person name="Anna F."/>
            <person name="Clotilde B."/>
            <person name="Roberto B."/>
            <person name="Veronica D.S."/>
            <person name="Fabio R."/>
            <person name="Monica P."/>
            <person name="Olivier J."/>
            <person name="Enrico T."/>
            <person name="Nicola S."/>
        </authorList>
    </citation>
    <scope>NUCLEOTIDE SEQUENCE [LARGE SCALE GENOMIC DNA]</scope>
    <source>
        <strain evidence="3 4">DSM 44179</strain>
    </source>
</reference>
<gene>
    <name evidence="3" type="ORF">AWC04_18585</name>
</gene>
<comment type="function">
    <text evidence="1">Involved in the transposition of the insertion sequence.</text>
</comment>
<dbReference type="Pfam" id="PF00665">
    <property type="entry name" value="rve"/>
    <property type="match status" value="1"/>
</dbReference>
<dbReference type="AlphaFoldDB" id="A0A1X1R012"/>
<evidence type="ECO:0000256" key="1">
    <source>
        <dbReference type="ARBA" id="ARBA00002286"/>
    </source>
</evidence>
<dbReference type="PANTHER" id="PTHR46889">
    <property type="entry name" value="TRANSPOSASE INSF FOR INSERTION SEQUENCE IS3B-RELATED"/>
    <property type="match status" value="1"/>
</dbReference>
<evidence type="ECO:0000259" key="2">
    <source>
        <dbReference type="PROSITE" id="PS50994"/>
    </source>
</evidence>
<dbReference type="Pfam" id="PF13333">
    <property type="entry name" value="rve_2"/>
    <property type="match status" value="1"/>
</dbReference>
<protein>
    <submittedName>
        <fullName evidence="3">Transposase</fullName>
    </submittedName>
</protein>
<dbReference type="NCBIfam" id="NF033516">
    <property type="entry name" value="transpos_IS3"/>
    <property type="match status" value="1"/>
</dbReference>
<evidence type="ECO:0000313" key="3">
    <source>
        <dbReference type="EMBL" id="ORU96998.1"/>
    </source>
</evidence>
<keyword evidence="4" id="KW-1185">Reference proteome</keyword>
<dbReference type="GO" id="GO:0015074">
    <property type="term" value="P:DNA integration"/>
    <property type="evidence" value="ECO:0007669"/>
    <property type="project" value="InterPro"/>
</dbReference>
<dbReference type="Gene3D" id="3.30.420.10">
    <property type="entry name" value="Ribonuclease H-like superfamily/Ribonuclease H"/>
    <property type="match status" value="1"/>
</dbReference>
<dbReference type="InterPro" id="IPR001584">
    <property type="entry name" value="Integrase_cat-core"/>
</dbReference>
<dbReference type="InterPro" id="IPR012337">
    <property type="entry name" value="RNaseH-like_sf"/>
</dbReference>
<sequence length="295" mass="33486">MDAEKATFTVSRCARLLGVSRSGYYKWVKSREQELGPRARRRAELTEVIKAAHEESDGVDGAPRIHAALRRQGEVVSRKTVAKIMADNGIEGISPRTWHPPTTIVDDRAHTLPDLVGRRFDQGALNKVWTSDITYLSTDEGWLYLCAVRDGCSRRVLGYAFADTLHTDVVEAALRRAHLFRDPVTGPLKGLVFHADRGCQYTSTQMFNVAEELNVRQSVGRTGVCWDNAQQESFWSTLKTEFYHRWHFTTHTEAITAVANWIENVYNWRRSHSSLGYLSPVEFETRMINQADEAA</sequence>
<organism evidence="3 4">
    <name type="scientific">Mycolicibacterium fallax</name>
    <name type="common">Mycobacterium fallax</name>
    <dbReference type="NCBI Taxonomy" id="1793"/>
    <lineage>
        <taxon>Bacteria</taxon>
        <taxon>Bacillati</taxon>
        <taxon>Actinomycetota</taxon>
        <taxon>Actinomycetes</taxon>
        <taxon>Mycobacteriales</taxon>
        <taxon>Mycobacteriaceae</taxon>
        <taxon>Mycolicibacterium</taxon>
    </lineage>
</organism>
<dbReference type="STRING" id="1793.AWC04_18585"/>
<dbReference type="GO" id="GO:0003676">
    <property type="term" value="F:nucleic acid binding"/>
    <property type="evidence" value="ECO:0007669"/>
    <property type="project" value="InterPro"/>
</dbReference>
<comment type="caution">
    <text evidence="3">The sequence shown here is derived from an EMBL/GenBank/DDBJ whole genome shotgun (WGS) entry which is preliminary data.</text>
</comment>
<dbReference type="Proteomes" id="UP000193484">
    <property type="component" value="Unassembled WGS sequence"/>
</dbReference>
<dbReference type="InterPro" id="IPR050900">
    <property type="entry name" value="Transposase_IS3/IS150/IS904"/>
</dbReference>